<comment type="pathway">
    <text evidence="3 11">Cofactor biosynthesis; adenosylcobalamin biosynthesis.</text>
</comment>
<feature type="transmembrane region" description="Helical" evidence="11">
    <location>
        <begin position="51"/>
        <end position="71"/>
    </location>
</feature>
<evidence type="ECO:0000256" key="6">
    <source>
        <dbReference type="ARBA" id="ARBA00022475"/>
    </source>
</evidence>
<dbReference type="EMBL" id="JAKELO010000002">
    <property type="protein sequence ID" value="MDE4908371.1"/>
    <property type="molecule type" value="Genomic_DNA"/>
</dbReference>
<dbReference type="GO" id="GO:0015420">
    <property type="term" value="F:ABC-type vitamin B12 transporter activity"/>
    <property type="evidence" value="ECO:0007669"/>
    <property type="project" value="UniProtKB-UniRule"/>
</dbReference>
<evidence type="ECO:0000313" key="12">
    <source>
        <dbReference type="EMBL" id="MDE4908371.1"/>
    </source>
</evidence>
<feature type="transmembrane region" description="Helical" evidence="11">
    <location>
        <begin position="275"/>
        <end position="301"/>
    </location>
</feature>
<feature type="transmembrane region" description="Helical" evidence="11">
    <location>
        <begin position="191"/>
        <end position="214"/>
    </location>
</feature>
<keyword evidence="9 11" id="KW-1133">Transmembrane helix</keyword>
<evidence type="ECO:0000256" key="3">
    <source>
        <dbReference type="ARBA" id="ARBA00004953"/>
    </source>
</evidence>
<evidence type="ECO:0000256" key="11">
    <source>
        <dbReference type="HAMAP-Rule" id="MF_00024"/>
    </source>
</evidence>
<evidence type="ECO:0000256" key="5">
    <source>
        <dbReference type="ARBA" id="ARBA00016185"/>
    </source>
</evidence>
<sequence length="305" mass="33110">MVFESVILWAALVADRAAGDPPNRWHPTAWLGRIIEWWGVPGRFSPVGDRLYGALCCLCTIFIFALPFYLVSHFFSPLFYLIAGAFLLSLTVGWRSLEEHVTAVERGLSCGGGRDEVQMLVSRSTGALSDEEVLSAAYESMAENLTDAIIGPIFWFTLTGLTGAAAFRAANTMDAMLGYRDHRRYIGWFPARLDDVLCYLPARFAGLCLILWFLPFGRAGAAWRCMRRDAHLRPGYNGGITMALVAGGTGIAFVKTGVYTIGNGEQSLREGGPAIVSAVRGATIICAIICTAALLMAGVYLPLLP</sequence>
<dbReference type="RefSeq" id="WP_274925001.1">
    <property type="nucleotide sequence ID" value="NZ_JAKELO010000002.1"/>
</dbReference>
<evidence type="ECO:0000256" key="1">
    <source>
        <dbReference type="ARBA" id="ARBA00003384"/>
    </source>
</evidence>
<keyword evidence="7 11" id="KW-0169">Cobalamin biosynthesis</keyword>
<organism evidence="12 13">
    <name type="scientific">Methanogenium marinum</name>
    <dbReference type="NCBI Taxonomy" id="348610"/>
    <lineage>
        <taxon>Archaea</taxon>
        <taxon>Methanobacteriati</taxon>
        <taxon>Methanobacteriota</taxon>
        <taxon>Stenosarchaea group</taxon>
        <taxon>Methanomicrobia</taxon>
        <taxon>Methanomicrobiales</taxon>
        <taxon>Methanomicrobiaceae</taxon>
        <taxon>Methanogenium</taxon>
    </lineage>
</organism>
<dbReference type="Proteomes" id="UP001143747">
    <property type="component" value="Unassembled WGS sequence"/>
</dbReference>
<dbReference type="InterPro" id="IPR004485">
    <property type="entry name" value="Cobalamin_biosynth_CobD/CbiB"/>
</dbReference>
<dbReference type="GO" id="GO:0009236">
    <property type="term" value="P:cobalamin biosynthetic process"/>
    <property type="evidence" value="ECO:0007669"/>
    <property type="project" value="UniProtKB-UniRule"/>
</dbReference>
<comment type="subcellular location">
    <subcellularLocation>
        <location evidence="2 11">Cell membrane</location>
        <topology evidence="2 11">Multi-pass membrane protein</topology>
    </subcellularLocation>
</comment>
<dbReference type="HAMAP" id="MF_00024">
    <property type="entry name" value="CobD_CbiB"/>
    <property type="match status" value="1"/>
</dbReference>
<dbReference type="GO" id="GO:0048472">
    <property type="term" value="F:threonine-phosphate decarboxylase activity"/>
    <property type="evidence" value="ECO:0007669"/>
    <property type="project" value="InterPro"/>
</dbReference>
<dbReference type="PANTHER" id="PTHR34308">
    <property type="entry name" value="COBALAMIN BIOSYNTHESIS PROTEIN CBIB"/>
    <property type="match status" value="1"/>
</dbReference>
<comment type="function">
    <text evidence="1 11">Converts cobyric acid to cobinamide by the addition of aminopropanol on the F carboxylic group.</text>
</comment>
<comment type="similarity">
    <text evidence="4 11">Belongs to the CobD/CbiB family.</text>
</comment>
<evidence type="ECO:0000313" key="13">
    <source>
        <dbReference type="Proteomes" id="UP001143747"/>
    </source>
</evidence>
<evidence type="ECO:0000256" key="10">
    <source>
        <dbReference type="ARBA" id="ARBA00023136"/>
    </source>
</evidence>
<dbReference type="AlphaFoldDB" id="A0A9Q4KTD2"/>
<dbReference type="NCBIfam" id="TIGR00380">
    <property type="entry name" value="cobal_cbiB"/>
    <property type="match status" value="1"/>
</dbReference>
<evidence type="ECO:0000256" key="7">
    <source>
        <dbReference type="ARBA" id="ARBA00022573"/>
    </source>
</evidence>
<keyword evidence="10 11" id="KW-0472">Membrane</keyword>
<keyword evidence="6 11" id="KW-1003">Cell membrane</keyword>
<evidence type="ECO:0000256" key="8">
    <source>
        <dbReference type="ARBA" id="ARBA00022692"/>
    </source>
</evidence>
<feature type="transmembrane region" description="Helical" evidence="11">
    <location>
        <begin position="234"/>
        <end position="254"/>
    </location>
</feature>
<keyword evidence="13" id="KW-1185">Reference proteome</keyword>
<dbReference type="Pfam" id="PF03186">
    <property type="entry name" value="CobD_Cbib"/>
    <property type="match status" value="1"/>
</dbReference>
<gene>
    <name evidence="12" type="primary">cbiB</name>
    <name evidence="11" type="synonym">cobD</name>
    <name evidence="12" type="ORF">L0665_07070</name>
</gene>
<feature type="transmembrane region" description="Helical" evidence="11">
    <location>
        <begin position="149"/>
        <end position="170"/>
    </location>
</feature>
<dbReference type="PANTHER" id="PTHR34308:SF1">
    <property type="entry name" value="COBALAMIN BIOSYNTHESIS PROTEIN CBIB"/>
    <property type="match status" value="1"/>
</dbReference>
<feature type="transmembrane region" description="Helical" evidence="11">
    <location>
        <begin position="78"/>
        <end position="97"/>
    </location>
</feature>
<proteinExistence type="inferred from homology"/>
<keyword evidence="8 11" id="KW-0812">Transmembrane</keyword>
<protein>
    <recommendedName>
        <fullName evidence="5 11">Probable cobalamin biosynthesis protein CobD</fullName>
    </recommendedName>
</protein>
<accession>A0A9Q4KTD2</accession>
<reference evidence="12" key="1">
    <citation type="submission" date="2022-01" db="EMBL/GenBank/DDBJ databases">
        <title>Draft genome of Methanogenium marinum DSM 15558.</title>
        <authorList>
            <person name="Chen S.-C."/>
            <person name="You Y.-T."/>
        </authorList>
    </citation>
    <scope>NUCLEOTIDE SEQUENCE</scope>
    <source>
        <strain evidence="12">DSM 15558</strain>
    </source>
</reference>
<evidence type="ECO:0000256" key="9">
    <source>
        <dbReference type="ARBA" id="ARBA00022989"/>
    </source>
</evidence>
<evidence type="ECO:0000256" key="4">
    <source>
        <dbReference type="ARBA" id="ARBA00006263"/>
    </source>
</evidence>
<name>A0A9Q4KTD2_9EURY</name>
<evidence type="ECO:0000256" key="2">
    <source>
        <dbReference type="ARBA" id="ARBA00004651"/>
    </source>
</evidence>
<dbReference type="GO" id="GO:0005886">
    <property type="term" value="C:plasma membrane"/>
    <property type="evidence" value="ECO:0007669"/>
    <property type="project" value="UniProtKB-SubCell"/>
</dbReference>
<comment type="caution">
    <text evidence="12">The sequence shown here is derived from an EMBL/GenBank/DDBJ whole genome shotgun (WGS) entry which is preliminary data.</text>
</comment>